<evidence type="ECO:0000256" key="7">
    <source>
        <dbReference type="PROSITE-ProRule" id="PRU01373"/>
    </source>
</evidence>
<dbReference type="Pfam" id="PF01471">
    <property type="entry name" value="PG_binding_1"/>
    <property type="match status" value="1"/>
</dbReference>
<keyword evidence="4 7" id="KW-0133">Cell shape</keyword>
<dbReference type="GO" id="GO:0071555">
    <property type="term" value="P:cell wall organization"/>
    <property type="evidence" value="ECO:0007669"/>
    <property type="project" value="UniProtKB-UniRule"/>
</dbReference>
<feature type="active site" description="Proton donor/acceptor" evidence="7">
    <location>
        <position position="471"/>
    </location>
</feature>
<evidence type="ECO:0000313" key="9">
    <source>
        <dbReference type="EMBL" id="RDV14511.1"/>
    </source>
</evidence>
<proteinExistence type="inferred from homology"/>
<feature type="domain" description="L,D-TPase catalytic" evidence="8">
    <location>
        <begin position="336"/>
        <end position="518"/>
    </location>
</feature>
<evidence type="ECO:0000256" key="2">
    <source>
        <dbReference type="ARBA" id="ARBA00005992"/>
    </source>
</evidence>
<feature type="active site" description="Nucleophile" evidence="7">
    <location>
        <position position="490"/>
    </location>
</feature>
<dbReference type="InterPro" id="IPR038063">
    <property type="entry name" value="Transpep_catalytic_dom"/>
</dbReference>
<dbReference type="InterPro" id="IPR045380">
    <property type="entry name" value="LD_TPept_scaffold_dom"/>
</dbReference>
<organism evidence="9 10">
    <name type="scientific">Pontibacter diazotrophicus</name>
    <dbReference type="NCBI Taxonomy" id="1400979"/>
    <lineage>
        <taxon>Bacteria</taxon>
        <taxon>Pseudomonadati</taxon>
        <taxon>Bacteroidota</taxon>
        <taxon>Cytophagia</taxon>
        <taxon>Cytophagales</taxon>
        <taxon>Hymenobacteraceae</taxon>
        <taxon>Pontibacter</taxon>
    </lineage>
</organism>
<dbReference type="Gene3D" id="1.10.101.10">
    <property type="entry name" value="PGBD-like superfamily/PGBD"/>
    <property type="match status" value="1"/>
</dbReference>
<dbReference type="InterPro" id="IPR036365">
    <property type="entry name" value="PGBD-like_sf"/>
</dbReference>
<evidence type="ECO:0000256" key="4">
    <source>
        <dbReference type="ARBA" id="ARBA00022960"/>
    </source>
</evidence>
<evidence type="ECO:0000256" key="3">
    <source>
        <dbReference type="ARBA" id="ARBA00022679"/>
    </source>
</evidence>
<dbReference type="InterPro" id="IPR005490">
    <property type="entry name" value="LD_TPept_cat_dom"/>
</dbReference>
<evidence type="ECO:0000256" key="5">
    <source>
        <dbReference type="ARBA" id="ARBA00022984"/>
    </source>
</evidence>
<keyword evidence="5 7" id="KW-0573">Peptidoglycan synthesis</keyword>
<evidence type="ECO:0000256" key="1">
    <source>
        <dbReference type="ARBA" id="ARBA00004752"/>
    </source>
</evidence>
<dbReference type="PANTHER" id="PTHR41533">
    <property type="entry name" value="L,D-TRANSPEPTIDASE HI_1667-RELATED"/>
    <property type="match status" value="1"/>
</dbReference>
<reference evidence="10" key="1">
    <citation type="submission" date="2018-08" db="EMBL/GenBank/DDBJ databases">
        <authorList>
            <person name="Liu Z.-W."/>
            <person name="Du Z.-J."/>
        </authorList>
    </citation>
    <scope>NUCLEOTIDE SEQUENCE [LARGE SCALE GENOMIC DNA]</scope>
    <source>
        <strain evidence="10">H4X</strain>
    </source>
</reference>
<dbReference type="GO" id="GO:0008360">
    <property type="term" value="P:regulation of cell shape"/>
    <property type="evidence" value="ECO:0007669"/>
    <property type="project" value="UniProtKB-UniRule"/>
</dbReference>
<evidence type="ECO:0000313" key="10">
    <source>
        <dbReference type="Proteomes" id="UP000256708"/>
    </source>
</evidence>
<accession>A0A3D8LAQ7</accession>
<sequence length="568" mass="66054">MNKAPTHTPLPKYILSLLLLLLPFLALANYSTLPTAISTLHAADGNEKAKFDSDYIQEYIGNESEYRHQIELVKQFYKDRNFQLAWFKNNQLVPQAHKLIQVIDKAHKEGLRAADYNAIDLQEMYRAYEAIPASGKTKQQKKQELDLALTASYFNYASDFYKGAVDPHSTASIEWEVKRNKIKLNKALETILQERESSYPYYEFEALHEGYLKLRDALVQYRQIQENGGWPKVEGEGIIKLNDTSAVVLDVRRRLLPQQQQVNEQDSARYVYDQQLKDAVTNFQEQHGLVVDGVLGPQTYKALNVPVEERIDQIVLNMERWRWLPKELDANGGDNRYVMVNIPAFRVSVMENGEEAMRMKAVVGKTMHSTPVFSHQIQYLMFAPYWNVPNSIVEQDIKPHLQNNTNWLESRNMEMVTTFGPNAKRVPVTRVNWNTMTQHNFDYRIRQRPGPKNSLGRVKFMFPNEQAIYLHDTPANHLFDERDRDFSHGCVRVERPADLATYLLQDKAGWDRSRVQNAMKSRNQQRVDLEESVPVYLVYFTTWVEDDGTVHFRDDLYGHDNVLAQQLF</sequence>
<gene>
    <name evidence="9" type="ORF">DXT99_14010</name>
</gene>
<dbReference type="PANTHER" id="PTHR41533:SF2">
    <property type="entry name" value="BLR7131 PROTEIN"/>
    <property type="match status" value="1"/>
</dbReference>
<dbReference type="CDD" id="cd16913">
    <property type="entry name" value="YkuD_like"/>
    <property type="match status" value="1"/>
</dbReference>
<evidence type="ECO:0000259" key="8">
    <source>
        <dbReference type="PROSITE" id="PS52029"/>
    </source>
</evidence>
<dbReference type="GO" id="GO:0004180">
    <property type="term" value="F:carboxypeptidase activity"/>
    <property type="evidence" value="ECO:0007669"/>
    <property type="project" value="UniProtKB-ARBA"/>
</dbReference>
<dbReference type="SUPFAM" id="SSF47090">
    <property type="entry name" value="PGBD-like"/>
    <property type="match status" value="1"/>
</dbReference>
<name>A0A3D8LAQ7_9BACT</name>
<dbReference type="Pfam" id="PF20142">
    <property type="entry name" value="Scaffold"/>
    <property type="match status" value="1"/>
</dbReference>
<dbReference type="Gene3D" id="2.40.440.10">
    <property type="entry name" value="L,D-transpeptidase catalytic domain-like"/>
    <property type="match status" value="1"/>
</dbReference>
<dbReference type="InterPro" id="IPR002477">
    <property type="entry name" value="Peptidoglycan-bd-like"/>
</dbReference>
<protein>
    <recommendedName>
        <fullName evidence="8">L,D-TPase catalytic domain-containing protein</fullName>
    </recommendedName>
</protein>
<keyword evidence="6 7" id="KW-0961">Cell wall biogenesis/degradation</keyword>
<comment type="caution">
    <text evidence="9">The sequence shown here is derived from an EMBL/GenBank/DDBJ whole genome shotgun (WGS) entry which is preliminary data.</text>
</comment>
<dbReference type="RefSeq" id="WP_115566190.1">
    <property type="nucleotide sequence ID" value="NZ_QRGR01000014.1"/>
</dbReference>
<evidence type="ECO:0000256" key="6">
    <source>
        <dbReference type="ARBA" id="ARBA00023316"/>
    </source>
</evidence>
<dbReference type="Proteomes" id="UP000256708">
    <property type="component" value="Unassembled WGS sequence"/>
</dbReference>
<dbReference type="SUPFAM" id="SSF141523">
    <property type="entry name" value="L,D-transpeptidase catalytic domain-like"/>
    <property type="match status" value="1"/>
</dbReference>
<dbReference type="GO" id="GO:0009252">
    <property type="term" value="P:peptidoglycan biosynthetic process"/>
    <property type="evidence" value="ECO:0007669"/>
    <property type="project" value="UniProtKB-UniPathway"/>
</dbReference>
<dbReference type="Pfam" id="PF03734">
    <property type="entry name" value="YkuD"/>
    <property type="match status" value="1"/>
</dbReference>
<dbReference type="InterPro" id="IPR052905">
    <property type="entry name" value="LD-transpeptidase_YkuD-like"/>
</dbReference>
<dbReference type="EMBL" id="QRGR01000014">
    <property type="protein sequence ID" value="RDV14511.1"/>
    <property type="molecule type" value="Genomic_DNA"/>
</dbReference>
<dbReference type="UniPathway" id="UPA00219"/>
<keyword evidence="10" id="KW-1185">Reference proteome</keyword>
<dbReference type="PROSITE" id="PS52029">
    <property type="entry name" value="LD_TPASE"/>
    <property type="match status" value="1"/>
</dbReference>
<dbReference type="OrthoDB" id="9778545at2"/>
<dbReference type="InterPro" id="IPR036366">
    <property type="entry name" value="PGBDSf"/>
</dbReference>
<dbReference type="GO" id="GO:0016740">
    <property type="term" value="F:transferase activity"/>
    <property type="evidence" value="ECO:0007669"/>
    <property type="project" value="UniProtKB-KW"/>
</dbReference>
<dbReference type="AlphaFoldDB" id="A0A3D8LAQ7"/>
<comment type="pathway">
    <text evidence="1 7">Cell wall biogenesis; peptidoglycan biosynthesis.</text>
</comment>
<comment type="similarity">
    <text evidence="2">Belongs to the YkuD family.</text>
</comment>
<keyword evidence="3" id="KW-0808">Transferase</keyword>